<organism evidence="9 10">
    <name type="scientific">Karstenula rhodostoma CBS 690.94</name>
    <dbReference type="NCBI Taxonomy" id="1392251"/>
    <lineage>
        <taxon>Eukaryota</taxon>
        <taxon>Fungi</taxon>
        <taxon>Dikarya</taxon>
        <taxon>Ascomycota</taxon>
        <taxon>Pezizomycotina</taxon>
        <taxon>Dothideomycetes</taxon>
        <taxon>Pleosporomycetidae</taxon>
        <taxon>Pleosporales</taxon>
        <taxon>Massarineae</taxon>
        <taxon>Didymosphaeriaceae</taxon>
        <taxon>Karstenula</taxon>
    </lineage>
</organism>
<dbReference type="OrthoDB" id="10257314at2759"/>
<dbReference type="PANTHER" id="PTHR30468:SF1">
    <property type="entry name" value="ALPHA-KETOGLUTARATE-DEPENDENT SULFONATE DIOXYGENASE"/>
    <property type="match status" value="1"/>
</dbReference>
<feature type="compositionally biased region" description="Polar residues" evidence="7">
    <location>
        <begin position="370"/>
        <end position="379"/>
    </location>
</feature>
<reference evidence="9" key="1">
    <citation type="journal article" date="2020" name="Stud. Mycol.">
        <title>101 Dothideomycetes genomes: a test case for predicting lifestyles and emergence of pathogens.</title>
        <authorList>
            <person name="Haridas S."/>
            <person name="Albert R."/>
            <person name="Binder M."/>
            <person name="Bloem J."/>
            <person name="Labutti K."/>
            <person name="Salamov A."/>
            <person name="Andreopoulos B."/>
            <person name="Baker S."/>
            <person name="Barry K."/>
            <person name="Bills G."/>
            <person name="Bluhm B."/>
            <person name="Cannon C."/>
            <person name="Castanera R."/>
            <person name="Culley D."/>
            <person name="Daum C."/>
            <person name="Ezra D."/>
            <person name="Gonzalez J."/>
            <person name="Henrissat B."/>
            <person name="Kuo A."/>
            <person name="Liang C."/>
            <person name="Lipzen A."/>
            <person name="Lutzoni F."/>
            <person name="Magnuson J."/>
            <person name="Mondo S."/>
            <person name="Nolan M."/>
            <person name="Ohm R."/>
            <person name="Pangilinan J."/>
            <person name="Park H.-J."/>
            <person name="Ramirez L."/>
            <person name="Alfaro M."/>
            <person name="Sun H."/>
            <person name="Tritt A."/>
            <person name="Yoshinaga Y."/>
            <person name="Zwiers L.-H."/>
            <person name="Turgeon B."/>
            <person name="Goodwin S."/>
            <person name="Spatafora J."/>
            <person name="Crous P."/>
            <person name="Grigoriev I."/>
        </authorList>
    </citation>
    <scope>NUCLEOTIDE SEQUENCE</scope>
    <source>
        <strain evidence="9">CBS 690.94</strain>
    </source>
</reference>
<name>A0A9P4PX13_9PLEO</name>
<dbReference type="PANTHER" id="PTHR30468">
    <property type="entry name" value="ALPHA-KETOGLUTARATE-DEPENDENT SULFONATE DIOXYGENASE"/>
    <property type="match status" value="1"/>
</dbReference>
<dbReference type="EMBL" id="MU001493">
    <property type="protein sequence ID" value="KAF2450386.1"/>
    <property type="molecule type" value="Genomic_DNA"/>
</dbReference>
<dbReference type="AlphaFoldDB" id="A0A9P4PX13"/>
<evidence type="ECO:0000256" key="6">
    <source>
        <dbReference type="ARBA" id="ARBA00023004"/>
    </source>
</evidence>
<keyword evidence="10" id="KW-1185">Reference proteome</keyword>
<evidence type="ECO:0000256" key="7">
    <source>
        <dbReference type="SAM" id="MobiDB-lite"/>
    </source>
</evidence>
<comment type="cofactor">
    <cofactor evidence="1">
        <name>Fe(2+)</name>
        <dbReference type="ChEBI" id="CHEBI:29033"/>
    </cofactor>
</comment>
<evidence type="ECO:0000256" key="2">
    <source>
        <dbReference type="ARBA" id="ARBA00005896"/>
    </source>
</evidence>
<sequence length="379" mass="41832">MTLTHTGLTQEVLAYTAPHPPVKEFVPPKDRAFYADASKSSLLSAATSVKNLTPYIGTELTGIQLSQLTPAQKDELALLAAERGVVFFRNQDITMDQQYELTKHYGLQDRDPSQVDPRHVTVMGRDDDIRAFANYGADFHSDHSFEANPPAYTILRLIRTPETGGDTIWTSQTALYDKLSPHFQSLFDSLQAVHTSEHGYVNAINRGTQPYRGPVRRTHPLVRTHPVTQVKSLSYNPAFVIYLEGLKGAESLHVLNFLRDHLHAADDLTVRWKWEPGSVAFWDNRVVAHRAVPGGYNPEEREGKRTEIFGERPFFDPVNSVTLSDYRGKLAHVEDGATGETNVATTNGVKNGQVNGANGAKSSGDGVVSLNETNANVGP</sequence>
<dbReference type="GO" id="GO:0016706">
    <property type="term" value="F:2-oxoglutarate-dependent dioxygenase activity"/>
    <property type="evidence" value="ECO:0007669"/>
    <property type="project" value="TreeGrafter"/>
</dbReference>
<keyword evidence="3" id="KW-0479">Metal-binding</keyword>
<keyword evidence="5" id="KW-0560">Oxidoreductase</keyword>
<keyword evidence="4" id="KW-0223">Dioxygenase</keyword>
<dbReference type="InterPro" id="IPR051323">
    <property type="entry name" value="AtsK-like"/>
</dbReference>
<keyword evidence="6" id="KW-0408">Iron</keyword>
<dbReference type="SUPFAM" id="SSF51197">
    <property type="entry name" value="Clavaminate synthase-like"/>
    <property type="match status" value="1"/>
</dbReference>
<protein>
    <submittedName>
        <fullName evidence="9">TauD-domain-containing protein</fullName>
    </submittedName>
</protein>
<evidence type="ECO:0000313" key="9">
    <source>
        <dbReference type="EMBL" id="KAF2450386.1"/>
    </source>
</evidence>
<evidence type="ECO:0000259" key="8">
    <source>
        <dbReference type="Pfam" id="PF02668"/>
    </source>
</evidence>
<evidence type="ECO:0000256" key="3">
    <source>
        <dbReference type="ARBA" id="ARBA00022723"/>
    </source>
</evidence>
<evidence type="ECO:0000256" key="4">
    <source>
        <dbReference type="ARBA" id="ARBA00022964"/>
    </source>
</evidence>
<dbReference type="Proteomes" id="UP000799764">
    <property type="component" value="Unassembled WGS sequence"/>
</dbReference>
<dbReference type="InterPro" id="IPR042098">
    <property type="entry name" value="TauD-like_sf"/>
</dbReference>
<gene>
    <name evidence="9" type="ORF">P171DRAFT_402754</name>
</gene>
<dbReference type="InterPro" id="IPR003819">
    <property type="entry name" value="TauD/TfdA-like"/>
</dbReference>
<dbReference type="GO" id="GO:0005737">
    <property type="term" value="C:cytoplasm"/>
    <property type="evidence" value="ECO:0007669"/>
    <property type="project" value="TreeGrafter"/>
</dbReference>
<proteinExistence type="inferred from homology"/>
<evidence type="ECO:0000256" key="5">
    <source>
        <dbReference type="ARBA" id="ARBA00023002"/>
    </source>
</evidence>
<accession>A0A9P4PX13</accession>
<comment type="similarity">
    <text evidence="2">Belongs to the TfdA dioxygenase family.</text>
</comment>
<dbReference type="GO" id="GO:0046872">
    <property type="term" value="F:metal ion binding"/>
    <property type="evidence" value="ECO:0007669"/>
    <property type="project" value="UniProtKB-KW"/>
</dbReference>
<feature type="region of interest" description="Disordered" evidence="7">
    <location>
        <begin position="350"/>
        <end position="379"/>
    </location>
</feature>
<evidence type="ECO:0000256" key="1">
    <source>
        <dbReference type="ARBA" id="ARBA00001954"/>
    </source>
</evidence>
<comment type="caution">
    <text evidence="9">The sequence shown here is derived from an EMBL/GenBank/DDBJ whole genome shotgun (WGS) entry which is preliminary data.</text>
</comment>
<feature type="domain" description="TauD/TfdA-like" evidence="8">
    <location>
        <begin position="49"/>
        <end position="305"/>
    </location>
</feature>
<evidence type="ECO:0000313" key="10">
    <source>
        <dbReference type="Proteomes" id="UP000799764"/>
    </source>
</evidence>
<dbReference type="Gene3D" id="3.60.130.10">
    <property type="entry name" value="Clavaminate synthase-like"/>
    <property type="match status" value="1"/>
</dbReference>
<dbReference type="Pfam" id="PF02668">
    <property type="entry name" value="TauD"/>
    <property type="match status" value="1"/>
</dbReference>